<evidence type="ECO:0000256" key="1">
    <source>
        <dbReference type="ARBA" id="ARBA00004651"/>
    </source>
</evidence>
<feature type="domain" description="ABC3 transporter permease C-terminal" evidence="8">
    <location>
        <begin position="700"/>
        <end position="814"/>
    </location>
</feature>
<comment type="similarity">
    <text evidence="6">Belongs to the ABC-4 integral membrane protein family.</text>
</comment>
<feature type="transmembrane region" description="Helical" evidence="7">
    <location>
        <begin position="285"/>
        <end position="311"/>
    </location>
</feature>
<feature type="domain" description="ABC3 transporter permease C-terminal" evidence="8">
    <location>
        <begin position="292"/>
        <end position="415"/>
    </location>
</feature>
<dbReference type="Pfam" id="PF02687">
    <property type="entry name" value="FtsX"/>
    <property type="match status" value="2"/>
</dbReference>
<feature type="transmembrane region" description="Helical" evidence="7">
    <location>
        <begin position="689"/>
        <end position="716"/>
    </location>
</feature>
<feature type="domain" description="MacB-like periplasmic core" evidence="9">
    <location>
        <begin position="26"/>
        <end position="238"/>
    </location>
</feature>
<dbReference type="EMBL" id="NVVJ01000006">
    <property type="protein sequence ID" value="PCJ27468.1"/>
    <property type="molecule type" value="Genomic_DNA"/>
</dbReference>
<protein>
    <recommendedName>
        <fullName evidence="12">ABC transporter permease</fullName>
    </recommendedName>
</protein>
<dbReference type="InterPro" id="IPR025857">
    <property type="entry name" value="MacB_PCD"/>
</dbReference>
<feature type="transmembrane region" description="Helical" evidence="7">
    <location>
        <begin position="387"/>
        <end position="406"/>
    </location>
</feature>
<feature type="transmembrane region" description="Helical" evidence="7">
    <location>
        <begin position="753"/>
        <end position="771"/>
    </location>
</feature>
<evidence type="ECO:0000259" key="9">
    <source>
        <dbReference type="Pfam" id="PF12704"/>
    </source>
</evidence>
<feature type="transmembrane region" description="Helical" evidence="7">
    <location>
        <begin position="777"/>
        <end position="803"/>
    </location>
</feature>
<keyword evidence="2" id="KW-1003">Cell membrane</keyword>
<evidence type="ECO:0000259" key="8">
    <source>
        <dbReference type="Pfam" id="PF02687"/>
    </source>
</evidence>
<evidence type="ECO:0000256" key="7">
    <source>
        <dbReference type="SAM" id="Phobius"/>
    </source>
</evidence>
<evidence type="ECO:0000256" key="4">
    <source>
        <dbReference type="ARBA" id="ARBA00022989"/>
    </source>
</evidence>
<dbReference type="GO" id="GO:0005886">
    <property type="term" value="C:plasma membrane"/>
    <property type="evidence" value="ECO:0007669"/>
    <property type="project" value="UniProtKB-SubCell"/>
</dbReference>
<evidence type="ECO:0000256" key="6">
    <source>
        <dbReference type="ARBA" id="ARBA00038076"/>
    </source>
</evidence>
<organism evidence="10 11">
    <name type="scientific">SAR86 cluster bacterium</name>
    <dbReference type="NCBI Taxonomy" id="2030880"/>
    <lineage>
        <taxon>Bacteria</taxon>
        <taxon>Pseudomonadati</taxon>
        <taxon>Pseudomonadota</taxon>
        <taxon>Gammaproteobacteria</taxon>
        <taxon>SAR86 cluster</taxon>
    </lineage>
</organism>
<dbReference type="PANTHER" id="PTHR30572">
    <property type="entry name" value="MEMBRANE COMPONENT OF TRANSPORTER-RELATED"/>
    <property type="match status" value="1"/>
</dbReference>
<comment type="caution">
    <text evidence="10">The sequence shown here is derived from an EMBL/GenBank/DDBJ whole genome shotgun (WGS) entry which is preliminary data.</text>
</comment>
<dbReference type="GO" id="GO:0022857">
    <property type="term" value="F:transmembrane transporter activity"/>
    <property type="evidence" value="ECO:0007669"/>
    <property type="project" value="TreeGrafter"/>
</dbReference>
<feature type="domain" description="MacB-like periplasmic core" evidence="9">
    <location>
        <begin position="443"/>
        <end position="660"/>
    </location>
</feature>
<feature type="transmembrane region" description="Helical" evidence="7">
    <location>
        <begin position="439"/>
        <end position="462"/>
    </location>
</feature>
<dbReference type="AlphaFoldDB" id="A0A2A5B8M5"/>
<reference evidence="11" key="1">
    <citation type="submission" date="2017-08" db="EMBL/GenBank/DDBJ databases">
        <title>A dynamic microbial community with high functional redundancy inhabits the cold, oxic subseafloor aquifer.</title>
        <authorList>
            <person name="Tully B.J."/>
            <person name="Wheat C.G."/>
            <person name="Glazer B.T."/>
            <person name="Huber J.A."/>
        </authorList>
    </citation>
    <scope>NUCLEOTIDE SEQUENCE [LARGE SCALE GENOMIC DNA]</scope>
</reference>
<evidence type="ECO:0000313" key="10">
    <source>
        <dbReference type="EMBL" id="PCJ27468.1"/>
    </source>
</evidence>
<dbReference type="Proteomes" id="UP000218327">
    <property type="component" value="Unassembled WGS sequence"/>
</dbReference>
<dbReference type="Pfam" id="PF12704">
    <property type="entry name" value="MacB_PCD"/>
    <property type="match status" value="2"/>
</dbReference>
<accession>A0A2A5B8M5</accession>
<name>A0A2A5B8M5_9GAMM</name>
<feature type="transmembrane region" description="Helical" evidence="7">
    <location>
        <begin position="342"/>
        <end position="367"/>
    </location>
</feature>
<proteinExistence type="inferred from homology"/>
<gene>
    <name evidence="10" type="ORF">COA96_02925</name>
</gene>
<sequence>MTNLLFSKSDLKYTFRQLAKSPGFALLSIIVLAGGLGLSLFTFSFIYTMAFKPVDLPNGERIVEICGARQFGGCMPLKAFEFAAIRDDIDSLENIGVYNMKNRVYVQSDEVFHEAVISQTEWNMFQFAETGAILGRVLQESDQNPQAESVAVMAHDFWELAFDSDPAIVNNYIELSGIPTRVVGIMPPGFTFPRWSDIWVPAAPEIINPVTNAMTLISPYALIKVGVSVSQANQEISNLLNRMRQQYPFVDSDQYTNNQRMINQVDAGFVTSLPMKNFHNIGNQLVFSIMAILSFILFLLACINVGTLLLARTNERLKDVSIRVALGAPRIRLLVQTMGESIVIAMVGTLLAVCLAGLWLEALNIFLVTLLSEDGLEFWMHFGVDGFTIVLAILFASFTVLFTSALPSWKLINGNFNSVMQDGTRGALGLSASRFSKSLVVVAVALISIVLYSFIVFGTVIWSMGNTFRMIEPEGIYSTEIDTGDQFANSTARLQFFQALETRLELHPDTTEVLLAGMTGNQTLEIDGVTYLTEQDKPTAPVQIISGDIGFIGAYLLEGRLLGDRDSQSSIPAAMVSRSLADKFWPDESPVGKTLRIGISDQRGQSRAFTVVGMVSDSPIDGDNMFKQEFDMVYLPLGQMDSQDITAIIRSPVSGQAATKILGDTVLSLNSGVTFNILSWVQSRQVTSFVILAAISIFSAIGTFAFLISIAGVFGLTKNSIVLRTQEIGTRRALGATDSMISRSFTLQGAKQALMGILIAFLICAPFSFLIGNMAGWIYILPGLMVAVIALAFFFVAVLFAIYSPIQPLLRKEPSDLLRYQ</sequence>
<evidence type="ECO:0000256" key="2">
    <source>
        <dbReference type="ARBA" id="ARBA00022475"/>
    </source>
</evidence>
<evidence type="ECO:0000313" key="11">
    <source>
        <dbReference type="Proteomes" id="UP000218327"/>
    </source>
</evidence>
<dbReference type="InterPro" id="IPR003838">
    <property type="entry name" value="ABC3_permease_C"/>
</dbReference>
<feature type="transmembrane region" description="Helical" evidence="7">
    <location>
        <begin position="21"/>
        <end position="47"/>
    </location>
</feature>
<evidence type="ECO:0000256" key="3">
    <source>
        <dbReference type="ARBA" id="ARBA00022692"/>
    </source>
</evidence>
<dbReference type="PANTHER" id="PTHR30572:SF4">
    <property type="entry name" value="ABC TRANSPORTER PERMEASE YTRF"/>
    <property type="match status" value="1"/>
</dbReference>
<keyword evidence="4 7" id="KW-1133">Transmembrane helix</keyword>
<evidence type="ECO:0000256" key="5">
    <source>
        <dbReference type="ARBA" id="ARBA00023136"/>
    </source>
</evidence>
<keyword evidence="5 7" id="KW-0472">Membrane</keyword>
<evidence type="ECO:0008006" key="12">
    <source>
        <dbReference type="Google" id="ProtNLM"/>
    </source>
</evidence>
<comment type="subcellular location">
    <subcellularLocation>
        <location evidence="1">Cell membrane</location>
        <topology evidence="1">Multi-pass membrane protein</topology>
    </subcellularLocation>
</comment>
<keyword evidence="3 7" id="KW-0812">Transmembrane</keyword>
<dbReference type="InterPro" id="IPR050250">
    <property type="entry name" value="Macrolide_Exporter_MacB"/>
</dbReference>